<dbReference type="AlphaFoldDB" id="A0A0D7AEX0"/>
<evidence type="ECO:0000313" key="3">
    <source>
        <dbReference type="Proteomes" id="UP000054144"/>
    </source>
</evidence>
<sequence>MHPLHHASSALRICCAIPFPAPRVCRAMHSPRHAPLRRTLTAQHLYMTSPLVLTLRRSHARMTSACAALVLATSITRQAHATGDSYIGLNRPTDEPHIYARGARKDLMVSLLTLRVTATLQCKSFRAIFNKHRFATFMSHAQDKNAERGSTPEPEIQAAAISSCEGIVERFRTGDISKTRAVIEIQRSIPFAGDFNDEDALAAHALAMQSFYDKLESYERLRESTAGSTEATGNSGSTPRGEPAHEEEETSERAAKRPRRANPEENEEGDESGRKLDVARLPWNSRKTTSDLEGASAGPSLSSGATQYDARTLSILRSIKILETINVDAKRAKTNLLLSLDVPQFPESQWTKLLSGATVDFDHVLSGLYASADVERTTERIGNIEFSYASTSPTKRVTTFGDWTTAFESFAEAFTFIFPHRVDEVRTYSQHIKSFFKARPAAEHSGVIAYDSADLQIRFIFGPAGSTNAGSSFSPAETGMLGYAPGPLPHVIMPMYAQSAASEDTSIESVKRNVEKRNAKEKPRYARDLVWSDSSHTPRISLAETSFTAPAVPEPPEEEVMNLTALWTITDNPHLFKVDTPVNVDTFENLLESHPNRDLVHSVCRSLRDGFWPWASAQDRDYPETFDNAEGRETLLDPAHSAFAKRQIAAEVDKGRFSPAFGPGLLPGMYSVPVWVVPKPHSDKLRLVVDHSAGQYSLNSLIPKSERGLHLDGLQQLGEALIRARETYGDRPLVVWKSDVSEAYRLLPMHPLWQIKQTVSFDGERRVDWRNNFGSGGSGRVWATFFSLVLWIAVFIKFIVDLFAYVDDTFSWDFADNIEWYEPYQTFYPKKQAQLLKLWDKIGVPHEKHKQESGTSLVVIGLLVDTCSMTISMPDHSREDLAVALRGFAVPRQRRPLVHFQRLGGWVNWALNVFPLLRPGLSTLYAKIKGKEQPYLVIWVSVRLCRELIWIAEHIQSSHGIHMLKSRTWTPDQADLVVYTDASNDGMAYYIPSIDIAFQCPSRTVKLPRGISRDRIFYFEALAVVSAIVQVLQPTTPTPHRLAIWTDNTNTVDMFDSLHALPPYNPLLITSADLLMFYECDLRVFHVKGKDNKVADALSRFQNDLATTLAPGLRIFSFIPPRLTSGAALI</sequence>
<dbReference type="OrthoDB" id="411544at2759"/>
<dbReference type="EMBL" id="KN881696">
    <property type="protein sequence ID" value="KIY49912.1"/>
    <property type="molecule type" value="Genomic_DNA"/>
</dbReference>
<feature type="compositionally biased region" description="Polar residues" evidence="1">
    <location>
        <begin position="225"/>
        <end position="238"/>
    </location>
</feature>
<accession>A0A0D7AEX0</accession>
<protein>
    <submittedName>
        <fullName evidence="2">Uncharacterized protein</fullName>
    </submittedName>
</protein>
<organism evidence="2 3">
    <name type="scientific">Fistulina hepatica ATCC 64428</name>
    <dbReference type="NCBI Taxonomy" id="1128425"/>
    <lineage>
        <taxon>Eukaryota</taxon>
        <taxon>Fungi</taxon>
        <taxon>Dikarya</taxon>
        <taxon>Basidiomycota</taxon>
        <taxon>Agaricomycotina</taxon>
        <taxon>Agaricomycetes</taxon>
        <taxon>Agaricomycetidae</taxon>
        <taxon>Agaricales</taxon>
        <taxon>Fistulinaceae</taxon>
        <taxon>Fistulina</taxon>
    </lineage>
</organism>
<keyword evidence="3" id="KW-1185">Reference proteome</keyword>
<name>A0A0D7AEX0_9AGAR</name>
<dbReference type="InterPro" id="IPR052055">
    <property type="entry name" value="Hepadnavirus_pol/RT"/>
</dbReference>
<reference evidence="2 3" key="1">
    <citation type="journal article" date="2015" name="Fungal Genet. Biol.">
        <title>Evolution of novel wood decay mechanisms in Agaricales revealed by the genome sequences of Fistulina hepatica and Cylindrobasidium torrendii.</title>
        <authorList>
            <person name="Floudas D."/>
            <person name="Held B.W."/>
            <person name="Riley R."/>
            <person name="Nagy L.G."/>
            <person name="Koehler G."/>
            <person name="Ransdell A.S."/>
            <person name="Younus H."/>
            <person name="Chow J."/>
            <person name="Chiniquy J."/>
            <person name="Lipzen A."/>
            <person name="Tritt A."/>
            <person name="Sun H."/>
            <person name="Haridas S."/>
            <person name="LaButti K."/>
            <person name="Ohm R.A."/>
            <person name="Kues U."/>
            <person name="Blanchette R.A."/>
            <person name="Grigoriev I.V."/>
            <person name="Minto R.E."/>
            <person name="Hibbett D.S."/>
        </authorList>
    </citation>
    <scope>NUCLEOTIDE SEQUENCE [LARGE SCALE GENOMIC DNA]</scope>
    <source>
        <strain evidence="2 3">ATCC 64428</strain>
    </source>
</reference>
<evidence type="ECO:0000313" key="2">
    <source>
        <dbReference type="EMBL" id="KIY49912.1"/>
    </source>
</evidence>
<dbReference type="SUPFAM" id="SSF56672">
    <property type="entry name" value="DNA/RNA polymerases"/>
    <property type="match status" value="1"/>
</dbReference>
<dbReference type="PANTHER" id="PTHR33050:SF7">
    <property type="entry name" value="RIBONUCLEASE H"/>
    <property type="match status" value="1"/>
</dbReference>
<feature type="compositionally biased region" description="Low complexity" evidence="1">
    <location>
        <begin position="294"/>
        <end position="305"/>
    </location>
</feature>
<feature type="region of interest" description="Disordered" evidence="1">
    <location>
        <begin position="222"/>
        <end position="305"/>
    </location>
</feature>
<proteinExistence type="predicted"/>
<dbReference type="Proteomes" id="UP000054144">
    <property type="component" value="Unassembled WGS sequence"/>
</dbReference>
<evidence type="ECO:0000256" key="1">
    <source>
        <dbReference type="SAM" id="MobiDB-lite"/>
    </source>
</evidence>
<dbReference type="PANTHER" id="PTHR33050">
    <property type="entry name" value="REVERSE TRANSCRIPTASE DOMAIN-CONTAINING PROTEIN"/>
    <property type="match status" value="1"/>
</dbReference>
<dbReference type="InterPro" id="IPR043502">
    <property type="entry name" value="DNA/RNA_pol_sf"/>
</dbReference>
<gene>
    <name evidence="2" type="ORF">FISHEDRAFT_72144</name>
</gene>